<proteinExistence type="predicted"/>
<keyword evidence="1" id="KW-1133">Transmembrane helix</keyword>
<reference evidence="2 3" key="1">
    <citation type="submission" date="2022-06" db="EMBL/GenBank/DDBJ databases">
        <title>Leptospira isolates from biofilms formed at urban environments.</title>
        <authorList>
            <person name="Ribeiro P.S."/>
            <person name="Sousa T."/>
            <person name="Carvalho N."/>
            <person name="Aburjaile F."/>
            <person name="Neves F."/>
            <person name="Oliveira D."/>
            <person name="Blanco L."/>
            <person name="Lima J."/>
            <person name="Costa F."/>
            <person name="Brenig B."/>
            <person name="Soares S."/>
            <person name="Ramos R."/>
            <person name="Goes-Neto A."/>
            <person name="Matiuzzi M."/>
            <person name="Azevedo V."/>
            <person name="Ristow P."/>
        </authorList>
    </citation>
    <scope>NUCLEOTIDE SEQUENCE [LARGE SCALE GENOMIC DNA]</scope>
    <source>
        <strain evidence="2 3">VSF25</strain>
    </source>
</reference>
<evidence type="ECO:0000313" key="2">
    <source>
        <dbReference type="EMBL" id="MCW7463648.1"/>
    </source>
</evidence>
<keyword evidence="1" id="KW-0472">Membrane</keyword>
<keyword evidence="3" id="KW-1185">Reference proteome</keyword>
<organism evidence="2 3">
    <name type="scientific">Leptospira limi</name>
    <dbReference type="NCBI Taxonomy" id="2950023"/>
    <lineage>
        <taxon>Bacteria</taxon>
        <taxon>Pseudomonadati</taxon>
        <taxon>Spirochaetota</taxon>
        <taxon>Spirochaetia</taxon>
        <taxon>Leptospirales</taxon>
        <taxon>Leptospiraceae</taxon>
        <taxon>Leptospira</taxon>
    </lineage>
</organism>
<dbReference type="RefSeq" id="WP_265376400.1">
    <property type="nucleotide sequence ID" value="NZ_JAMQPV010000003.1"/>
</dbReference>
<protein>
    <recommendedName>
        <fullName evidence="4">CARDB domain-containing protein</fullName>
    </recommendedName>
</protein>
<name>A0ABT3M0Z4_9LEPT</name>
<evidence type="ECO:0000256" key="1">
    <source>
        <dbReference type="SAM" id="Phobius"/>
    </source>
</evidence>
<sequence>MTQSKQCPSCGSTNIYQESATVYRCSDCFDKLPSGAIYDSPPPKVYGTQKNSDPTNFTKYKYIIISVVVGWMILGSTFTALFQNITTTSTQVDESQNTIIDPNNNASEFHPEGDFYYTNELPDTIGNSYFVGTFTNTSGSTILMPKFTVTLFNEDGSTIGSSDGYGEKNLIANNESVIFEVLWSKIPKYHHYEISVTASTHEGDLNRPDLILKSIELKKIKNKGTLLTGKIQNQGTSIANFTRIKCLIIGSDNLVSDYGTVVLEKEDFLPKETQKFSFEFYRTNEFPTLYYCESDGMNQETGAN</sequence>
<evidence type="ECO:0008006" key="4">
    <source>
        <dbReference type="Google" id="ProtNLM"/>
    </source>
</evidence>
<evidence type="ECO:0000313" key="3">
    <source>
        <dbReference type="Proteomes" id="UP001209737"/>
    </source>
</evidence>
<dbReference type="EMBL" id="JAMQPV010000003">
    <property type="protein sequence ID" value="MCW7463648.1"/>
    <property type="molecule type" value="Genomic_DNA"/>
</dbReference>
<keyword evidence="1" id="KW-0812">Transmembrane</keyword>
<gene>
    <name evidence="2" type="ORF">ND812_16230</name>
</gene>
<feature type="transmembrane region" description="Helical" evidence="1">
    <location>
        <begin position="62"/>
        <end position="82"/>
    </location>
</feature>
<dbReference type="Proteomes" id="UP001209737">
    <property type="component" value="Unassembled WGS sequence"/>
</dbReference>
<comment type="caution">
    <text evidence="2">The sequence shown here is derived from an EMBL/GenBank/DDBJ whole genome shotgun (WGS) entry which is preliminary data.</text>
</comment>
<accession>A0ABT3M0Z4</accession>